<accession>A0A9N9CUJ9</accession>
<name>A0A9N9CUJ9_9GLOM</name>
<evidence type="ECO:0000313" key="2">
    <source>
        <dbReference type="Proteomes" id="UP000789405"/>
    </source>
</evidence>
<dbReference type="EMBL" id="CAJVPY010004189">
    <property type="protein sequence ID" value="CAG8612584.1"/>
    <property type="molecule type" value="Genomic_DNA"/>
</dbReference>
<comment type="caution">
    <text evidence="1">The sequence shown here is derived from an EMBL/GenBank/DDBJ whole genome shotgun (WGS) entry which is preliminary data.</text>
</comment>
<sequence length="132" mass="16146">MQIEICGDDELGDKLDKLETKINEFSEKITENLTAEKQYEFINKCLEEYIKDDGGKFQDIKLTRENIFYFLNNNFNTSNIDLFHTKYKEIYIFFLNNFDIEKNPYYVFYYCKAFLHWITKAYLRHLYNLKHL</sequence>
<keyword evidence="2" id="KW-1185">Reference proteome</keyword>
<reference evidence="1" key="1">
    <citation type="submission" date="2021-06" db="EMBL/GenBank/DDBJ databases">
        <authorList>
            <person name="Kallberg Y."/>
            <person name="Tangrot J."/>
            <person name="Rosling A."/>
        </authorList>
    </citation>
    <scope>NUCLEOTIDE SEQUENCE</scope>
    <source>
        <strain evidence="1">MA453B</strain>
    </source>
</reference>
<evidence type="ECO:0000313" key="1">
    <source>
        <dbReference type="EMBL" id="CAG8612584.1"/>
    </source>
</evidence>
<dbReference type="AlphaFoldDB" id="A0A9N9CUJ9"/>
<organism evidence="1 2">
    <name type="scientific">Dentiscutata erythropus</name>
    <dbReference type="NCBI Taxonomy" id="1348616"/>
    <lineage>
        <taxon>Eukaryota</taxon>
        <taxon>Fungi</taxon>
        <taxon>Fungi incertae sedis</taxon>
        <taxon>Mucoromycota</taxon>
        <taxon>Glomeromycotina</taxon>
        <taxon>Glomeromycetes</taxon>
        <taxon>Diversisporales</taxon>
        <taxon>Gigasporaceae</taxon>
        <taxon>Dentiscutata</taxon>
    </lineage>
</organism>
<protein>
    <submittedName>
        <fullName evidence="1">15987_t:CDS:1</fullName>
    </submittedName>
</protein>
<proteinExistence type="predicted"/>
<gene>
    <name evidence="1" type="ORF">DERYTH_LOCUS8217</name>
</gene>
<dbReference type="Proteomes" id="UP000789405">
    <property type="component" value="Unassembled WGS sequence"/>
</dbReference>